<organism evidence="3 4">
    <name type="scientific">Dryococelus australis</name>
    <dbReference type="NCBI Taxonomy" id="614101"/>
    <lineage>
        <taxon>Eukaryota</taxon>
        <taxon>Metazoa</taxon>
        <taxon>Ecdysozoa</taxon>
        <taxon>Arthropoda</taxon>
        <taxon>Hexapoda</taxon>
        <taxon>Insecta</taxon>
        <taxon>Pterygota</taxon>
        <taxon>Neoptera</taxon>
        <taxon>Polyneoptera</taxon>
        <taxon>Phasmatodea</taxon>
        <taxon>Verophasmatodea</taxon>
        <taxon>Anareolatae</taxon>
        <taxon>Phasmatidae</taxon>
        <taxon>Eurycanthinae</taxon>
        <taxon>Dryococelus</taxon>
    </lineage>
</organism>
<keyword evidence="4" id="KW-1185">Reference proteome</keyword>
<gene>
    <name evidence="3" type="ORF">PR048_021477</name>
</gene>
<dbReference type="Proteomes" id="UP001159363">
    <property type="component" value="Chromosome 7"/>
</dbReference>
<proteinExistence type="predicted"/>
<name>A0ABQ9GYC8_9NEOP</name>
<evidence type="ECO:0000256" key="1">
    <source>
        <dbReference type="SAM" id="MobiDB-lite"/>
    </source>
</evidence>
<comment type="caution">
    <text evidence="3">The sequence shown here is derived from an EMBL/GenBank/DDBJ whole genome shotgun (WGS) entry which is preliminary data.</text>
</comment>
<dbReference type="PANTHER" id="PTHR47272:SF1">
    <property type="entry name" value="PIGGYBAC TRANSPOSABLE ELEMENT-DERIVED PROTEIN 3-LIKE"/>
    <property type="match status" value="1"/>
</dbReference>
<dbReference type="Pfam" id="PF13843">
    <property type="entry name" value="DDE_Tnp_1_7"/>
    <property type="match status" value="2"/>
</dbReference>
<evidence type="ECO:0000313" key="3">
    <source>
        <dbReference type="EMBL" id="KAJ8877025.1"/>
    </source>
</evidence>
<evidence type="ECO:0000313" key="4">
    <source>
        <dbReference type="Proteomes" id="UP001159363"/>
    </source>
</evidence>
<dbReference type="EMBL" id="JARBHB010000008">
    <property type="protein sequence ID" value="KAJ8877025.1"/>
    <property type="molecule type" value="Genomic_DNA"/>
</dbReference>
<feature type="domain" description="PiggyBac transposable element-derived protein" evidence="2">
    <location>
        <begin position="240"/>
        <end position="349"/>
    </location>
</feature>
<feature type="domain" description="PiggyBac transposable element-derived protein" evidence="2">
    <location>
        <begin position="75"/>
        <end position="227"/>
    </location>
</feature>
<reference evidence="3 4" key="1">
    <citation type="submission" date="2023-02" db="EMBL/GenBank/DDBJ databases">
        <title>LHISI_Scaffold_Assembly.</title>
        <authorList>
            <person name="Stuart O.P."/>
            <person name="Cleave R."/>
            <person name="Magrath M.J.L."/>
            <person name="Mikheyev A.S."/>
        </authorList>
    </citation>
    <scope>NUCLEOTIDE SEQUENCE [LARGE SCALE GENOMIC DNA]</scope>
    <source>
        <strain evidence="3">Daus_M_001</strain>
        <tissue evidence="3">Leg muscle</tissue>
    </source>
</reference>
<evidence type="ECO:0000259" key="2">
    <source>
        <dbReference type="Pfam" id="PF13843"/>
    </source>
</evidence>
<dbReference type="PANTHER" id="PTHR47272">
    <property type="entry name" value="DDE_TNP_1_7 DOMAIN-CONTAINING PROTEIN"/>
    <property type="match status" value="1"/>
</dbReference>
<accession>A0ABQ9GYC8</accession>
<sequence>MTGKGNNVVVPPESKDTSSEDSSAEDDAVVRNQMSITSTGRRSSKYIWQDVPQNESEKQPPVWVGRLLQDEEINTPINYFRYFFSDSILDYFVEQSNLYSTLENPNKPLNLSRTELEQFFGICMTISIFGLPRNRMYWNQNTRVDMVANVISRDRWEEIKSSLHCVDNGQQLAQTDPNRDKLFKTKPFIDDLKGKFQYIPKEQHLCVDEQIVPFKGMCSLKQYNPKSTNIEPDFGLSDIDASSKIVLRLVECIPKNQNFLLFFGNWFSSLPLFTVLADMGIGTLGTITRNRFPGLQVPLGVEMKKTGRGSTIEKATDVDGVEVRVIKWYDNRGVTLASSFDSAQPMSTVNWLLYRRNCHIQNFPKKLIVHLLQFKTDVAAALCAQGKDSSEKKRSKTSSNNVQEGYESKNCGVLQNQFRNLTFDEMALHISLLLWMRDNTADFLGALELQQSGVQNAVSISG</sequence>
<dbReference type="InterPro" id="IPR029526">
    <property type="entry name" value="PGBD"/>
</dbReference>
<protein>
    <recommendedName>
        <fullName evidence="2">PiggyBac transposable element-derived protein domain-containing protein</fullName>
    </recommendedName>
</protein>
<feature type="region of interest" description="Disordered" evidence="1">
    <location>
        <begin position="1"/>
        <end position="38"/>
    </location>
</feature>